<dbReference type="Proteomes" id="UP000249616">
    <property type="component" value="Plasmid unnamed1"/>
</dbReference>
<dbReference type="KEGG" id="scad:DN051_44120"/>
<organism evidence="2 3">
    <name type="scientific">Streptomyces cadmiisoli</name>
    <dbReference type="NCBI Taxonomy" id="2184053"/>
    <lineage>
        <taxon>Bacteria</taxon>
        <taxon>Bacillati</taxon>
        <taxon>Actinomycetota</taxon>
        <taxon>Actinomycetes</taxon>
        <taxon>Kitasatosporales</taxon>
        <taxon>Streptomycetaceae</taxon>
        <taxon>Streptomyces</taxon>
        <taxon>Streptomyces aurantiacus group</taxon>
    </lineage>
</organism>
<gene>
    <name evidence="2" type="ORF">DN051_44120</name>
</gene>
<name>A0A2Z4JEI0_9ACTN</name>
<feature type="domain" description="CHAT" evidence="1">
    <location>
        <begin position="1174"/>
        <end position="1455"/>
    </location>
</feature>
<dbReference type="Pfam" id="PF12770">
    <property type="entry name" value="CHAT"/>
    <property type="match status" value="1"/>
</dbReference>
<dbReference type="InterPro" id="IPR024983">
    <property type="entry name" value="CHAT_dom"/>
</dbReference>
<evidence type="ECO:0000259" key="1">
    <source>
        <dbReference type="Pfam" id="PF12770"/>
    </source>
</evidence>
<evidence type="ECO:0000313" key="3">
    <source>
        <dbReference type="Proteomes" id="UP000249616"/>
    </source>
</evidence>
<keyword evidence="3" id="KW-1185">Reference proteome</keyword>
<sequence>MVARLVMTQNTRDPACLRDPEAVADALALLREAAPSPEHPVDLDSVAAVFWTFWSRHQGAEDPDAAQNQTVVFGTFGYLCPRVPEGAGFPEALREGFDSADPSHEARFACLMSSTYAGAAGDGQAAALEAALAWSDMAFECFHPEDHVGFLELAVQAHDLHITRFQFAADPDGLAAAARYGRAVCERLAAVDPGLFDPAEARAVAAATLRTVVDSARLLGTPRLARVERLASAHDGALTPEAAEGLRFLRMLEIHPVSWPGERDLVVGTAIAEAGIAEQDTGRIACAVRRLRTALETTPAGHPAHRQVTAALSRALAAFAREREDTDAFMESMDLTDSSGELAESYRDILDDQRELQRLSRSEDPDDLERLVPLLERFVERVRESAAREGRTVDIDLEVVGLAAGFTPDDTSDEHIARYRTALAALPADRPNRHAYVAVLAALTGMRAEALRSSVPARAALLDAECRELTEEVLAVAPPGFPASDLLRNELFHVALPAAVIAATGHDVPGEELPDELRMMMAQLSRLNDVRLDAPENLDSDIETIRELLATTDEDDVLLRPYLAGALGSALSARSAEQPDPAVLEEIVELLRYARARTPDLAGQFDQSLAQALTALSAGTFDAEGAREAAALLASAPDPGPLTPEDSAPYGGMVATETDRELLSARTEFHNALQNYLLGHEPAQLERARRIARRIREITRAVTPGEERAWYDLMGDAYVDLVETVGPGGGPRPDLTDEVVEQCRRTFQACPAGHPMRFLVTMTLAQALMQRAVALRATEPERVQALIAEAEGLSHVLEEVTQHGFPIDMAGTLRLFLAFIGRGSLPEVSGTEVPGTELPGPAAARADGGGLFGPLTALLDPIRSRLAGHAEFGGWDGPATPVSMRAHGEIGAAAGALARAKPRVDLALAHLEAAVEAMAALTDRGSDQASAEHGLSTFEGDIRTVVALILSRLELRESASRVVDRLHVLNQGLRALETGQAPPDLADLAALDRTVEGPDVDRAAELLERGRGLLLARRIEARVDIGDLRAAHPELADEFELLTDQLDARPETADAGGAEWARLAGLRASNELDDLVRRIRTRPGFEGFLQPLTAGESKALAAEGPIVVLNHGKHFCHALVVTPRSITARPLEVEPDEITNAARRLRDAVDAINAQGASRPSPLQLVVAGKEVRETLAWTWHRIVHPVLESIGAVEPVPRHGVWPRIWWVPTGPFNALPLHAAQCTAPDCAEGGCGAALDTVVSSYAPGLQTLAYARARARSRGTPDHGSVLLVAAPEADLPGVAAAADYAAELLGAPAPLTGPKATRAAVLAALHDASWAHFGCHAATDPTEPSGALLHLPSGEPVSVLDICRARPRSAQLAFLAACGTARTTERLTDEAIHVTSSFLLAGFPAAVGTLWEIDSTHADHMTRDFYRRTTAADSVGVAHALHDTVRQLRRRIPDRPHIWAAYVHAGT</sequence>
<proteinExistence type="predicted"/>
<protein>
    <recommendedName>
        <fullName evidence="1">CHAT domain-containing protein</fullName>
    </recommendedName>
</protein>
<keyword evidence="2" id="KW-0614">Plasmid</keyword>
<evidence type="ECO:0000313" key="2">
    <source>
        <dbReference type="EMBL" id="AWW43519.1"/>
    </source>
</evidence>
<accession>A0A2Z4JEI0</accession>
<geneLocation type="plasmid" evidence="2 3">
    <name>unnamed1</name>
</geneLocation>
<reference evidence="3" key="1">
    <citation type="submission" date="2018-06" db="EMBL/GenBank/DDBJ databases">
        <authorList>
            <person name="Li K."/>
        </authorList>
    </citation>
    <scope>NUCLEOTIDE SEQUENCE [LARGE SCALE GENOMIC DNA]</scope>
    <source>
        <strain evidence="3">ZFG47</strain>
        <plasmid evidence="3">unnamed1</plasmid>
    </source>
</reference>
<dbReference type="EMBL" id="CP030074">
    <property type="protein sequence ID" value="AWW43519.1"/>
    <property type="molecule type" value="Genomic_DNA"/>
</dbReference>